<feature type="region of interest" description="Disordered" evidence="1">
    <location>
        <begin position="127"/>
        <end position="173"/>
    </location>
</feature>
<dbReference type="RefSeq" id="WP_328709466.1">
    <property type="nucleotide sequence ID" value="NZ_CP108085.1"/>
</dbReference>
<evidence type="ECO:0008006" key="4">
    <source>
        <dbReference type="Google" id="ProtNLM"/>
    </source>
</evidence>
<sequence>MTISKRFRNLWISLLAAEAMTEEARVAACRAFLAQLNTLHEQAGSPTMSELEKLSGGTGNNGHQPRLLTRSTTHDILRGKRKKVPSWPWVASFVTACHAAAEQTGLPTETMGTLTDWHARWRAARGDQPAVALDSEASEEPLAEPSRDPMPPVPSSPTPAPDDDPLLPAEDAGQPDEHAQRMLQVYGRTGVRLMKDCPFDVKVGVSLAVIALLRGHAHEGVQRLREAAQAGHRDALELLSHPRRQQMAADYAYRCGLGYQRADRTEVAMFFYRMAADPGGHPEAAYQLALIHRDKGEGWSAAYWFRIAAAKGHHLATAAFDGISEELSHAHPGESWMLPTDMVDSSQPPPPSLTGDPPAPLI</sequence>
<name>A0ABZ1SQQ8_9ACTN</name>
<dbReference type="EMBL" id="CP108085">
    <property type="protein sequence ID" value="WUP75239.1"/>
    <property type="molecule type" value="Genomic_DNA"/>
</dbReference>
<keyword evidence="3" id="KW-1185">Reference proteome</keyword>
<evidence type="ECO:0000313" key="2">
    <source>
        <dbReference type="EMBL" id="WUP75239.1"/>
    </source>
</evidence>
<reference evidence="2" key="1">
    <citation type="submission" date="2022-10" db="EMBL/GenBank/DDBJ databases">
        <title>The complete genomes of actinobacterial strains from the NBC collection.</title>
        <authorList>
            <person name="Joergensen T.S."/>
            <person name="Alvarez Arevalo M."/>
            <person name="Sterndorff E.B."/>
            <person name="Faurdal D."/>
            <person name="Vuksanovic O."/>
            <person name="Mourched A.-S."/>
            <person name="Charusanti P."/>
            <person name="Shaw S."/>
            <person name="Blin K."/>
            <person name="Weber T."/>
        </authorList>
    </citation>
    <scope>NUCLEOTIDE SEQUENCE</scope>
    <source>
        <strain evidence="2">NBC_00254</strain>
    </source>
</reference>
<accession>A0ABZ1SQQ8</accession>
<organism evidence="2 3">
    <name type="scientific">Microbispora hainanensis</name>
    <dbReference type="NCBI Taxonomy" id="568844"/>
    <lineage>
        <taxon>Bacteria</taxon>
        <taxon>Bacillati</taxon>
        <taxon>Actinomycetota</taxon>
        <taxon>Actinomycetes</taxon>
        <taxon>Streptosporangiales</taxon>
        <taxon>Streptosporangiaceae</taxon>
        <taxon>Microbispora</taxon>
    </lineage>
</organism>
<feature type="region of interest" description="Disordered" evidence="1">
    <location>
        <begin position="334"/>
        <end position="362"/>
    </location>
</feature>
<feature type="compositionally biased region" description="Pro residues" evidence="1">
    <location>
        <begin position="148"/>
        <end position="160"/>
    </location>
</feature>
<protein>
    <recommendedName>
        <fullName evidence="4">Sel1 repeat family protein</fullName>
    </recommendedName>
</protein>
<dbReference type="InterPro" id="IPR011990">
    <property type="entry name" value="TPR-like_helical_dom_sf"/>
</dbReference>
<evidence type="ECO:0000256" key="1">
    <source>
        <dbReference type="SAM" id="MobiDB-lite"/>
    </source>
</evidence>
<dbReference type="Proteomes" id="UP001432011">
    <property type="component" value="Chromosome"/>
</dbReference>
<evidence type="ECO:0000313" key="3">
    <source>
        <dbReference type="Proteomes" id="UP001432011"/>
    </source>
</evidence>
<dbReference type="SUPFAM" id="SSF81901">
    <property type="entry name" value="HCP-like"/>
    <property type="match status" value="1"/>
</dbReference>
<feature type="compositionally biased region" description="Pro residues" evidence="1">
    <location>
        <begin position="347"/>
        <end position="362"/>
    </location>
</feature>
<gene>
    <name evidence="2" type="ORF">OG913_38875</name>
</gene>
<proteinExistence type="predicted"/>
<feature type="region of interest" description="Disordered" evidence="1">
    <location>
        <begin position="44"/>
        <end position="67"/>
    </location>
</feature>
<dbReference type="Gene3D" id="1.25.40.10">
    <property type="entry name" value="Tetratricopeptide repeat domain"/>
    <property type="match status" value="1"/>
</dbReference>